<dbReference type="EMBL" id="JBAHYK010001325">
    <property type="protein sequence ID" value="KAL0568498.1"/>
    <property type="molecule type" value="Genomic_DNA"/>
</dbReference>
<feature type="non-terminal residue" evidence="4">
    <location>
        <position position="1"/>
    </location>
</feature>
<accession>A0ABR3EZY0</accession>
<keyword evidence="2" id="KW-0175">Coiled coil</keyword>
<comment type="caution">
    <text evidence="4">The sequence shown here is derived from an EMBL/GenBank/DDBJ whole genome shotgun (WGS) entry which is preliminary data.</text>
</comment>
<reference evidence="4 5" key="1">
    <citation type="submission" date="2024-02" db="EMBL/GenBank/DDBJ databases">
        <title>A draft genome for the cacao thread blight pathogen Marasmius crinis-equi.</title>
        <authorList>
            <person name="Cohen S.P."/>
            <person name="Baruah I.K."/>
            <person name="Amoako-Attah I."/>
            <person name="Bukari Y."/>
            <person name="Meinhardt L.W."/>
            <person name="Bailey B.A."/>
        </authorList>
    </citation>
    <scope>NUCLEOTIDE SEQUENCE [LARGE SCALE GENOMIC DNA]</scope>
    <source>
        <strain evidence="4 5">GH-76</strain>
    </source>
</reference>
<evidence type="ECO:0000313" key="5">
    <source>
        <dbReference type="Proteomes" id="UP001465976"/>
    </source>
</evidence>
<keyword evidence="5" id="KW-1185">Reference proteome</keyword>
<dbReference type="PANTHER" id="PTHR10039:SF14">
    <property type="entry name" value="NACHT DOMAIN-CONTAINING PROTEIN"/>
    <property type="match status" value="1"/>
</dbReference>
<dbReference type="Proteomes" id="UP001465976">
    <property type="component" value="Unassembled WGS sequence"/>
</dbReference>
<dbReference type="InterPro" id="IPR056884">
    <property type="entry name" value="NPHP3-like_N"/>
</dbReference>
<feature type="coiled-coil region" evidence="2">
    <location>
        <begin position="23"/>
        <end position="50"/>
    </location>
</feature>
<feature type="domain" description="Nephrocystin 3-like N-terminal" evidence="3">
    <location>
        <begin position="285"/>
        <end position="450"/>
    </location>
</feature>
<dbReference type="InterPro" id="IPR027417">
    <property type="entry name" value="P-loop_NTPase"/>
</dbReference>
<sequence>SGTERLSIELRRKHRVKILQKSLATIVLDLKELEDARKDSKEEITKTLTLPHRNELNVRELVLAIQIGALDLPWTNARHFALPSFVGGILDSISLVTGVVDKLSGLHPAAELAWLVTSVPLQLLQDKRKLDDELVGLIDTMGQVYGCATVKDDPLRNYEKFQQLFDTMIQESIRCFLFISNYISEGHLRHMADAPTKVQELTQTFRKLEKQFNNAQQYTTTVAALETRNMVSSVDNKVDLHQLKVNWHQLKADLEKELGNKHGFQLPSDLSRCLHGTRQHTLSIIRRWIESEEGSLLWLSGVAGCGKTSVMATVHDRLADVECDTPLAAYVRFHRVDFPSPSKFVAALVYRLVSFDKLLGVEVAKILDTRPNVFQKPLGEQFESLVVKPLRSHYEKVKKGQGRFVVMVDGLDECMEVPGGSDAFHDLLSLLSNPNTFASFPFLRLIVASRPEDPIRRVFTKSEQNHITRIPLETTSSKETTSDILHYLHVKFEEIFQIHPNFKAFCQKRDALNILAGHSSGLFIWIVTVFRFVKRSPRERLEQALELSFPHDSLDPLNKLYSTVLNAIAAEQGDRDIKDRMAPILGLIIAFGKLKWKLSDEAQLNSSILCGLLKQLGYNVESIPSVLSQLGSVIEGVDSPQSKLVLLHKSFDDYLTDKRRAGEWFVDVEGHWSAKLAESCLRVVHSNVFGDQPDYSDLAFFTNAYWTSAVHSQFDSSPVSELFSNILHRGFLQWIYECTDTRLWGKERGSIARVGGLFGLRCLGQTTTAPKIVQELGVAYNKIDLFLSAQFPEDLEILFLFMLRGEMPEFSKCYMPLFSQISVPSSQCKDFHAIIGAIREIRHSDPADHMELFKPVPRERVTTDVEPISGVPDDEVLSGMLQDLENTIRQRLRQKYLKE</sequence>
<proteinExistence type="predicted"/>
<keyword evidence="1" id="KW-0677">Repeat</keyword>
<evidence type="ECO:0000259" key="3">
    <source>
        <dbReference type="Pfam" id="PF24883"/>
    </source>
</evidence>
<evidence type="ECO:0000256" key="1">
    <source>
        <dbReference type="ARBA" id="ARBA00022737"/>
    </source>
</evidence>
<dbReference type="Pfam" id="PF24883">
    <property type="entry name" value="NPHP3_N"/>
    <property type="match status" value="1"/>
</dbReference>
<name>A0ABR3EZY0_9AGAR</name>
<evidence type="ECO:0000313" key="4">
    <source>
        <dbReference type="EMBL" id="KAL0568498.1"/>
    </source>
</evidence>
<protein>
    <recommendedName>
        <fullName evidence="3">Nephrocystin 3-like N-terminal domain-containing protein</fullName>
    </recommendedName>
</protein>
<gene>
    <name evidence="4" type="ORF">V5O48_013489</name>
</gene>
<evidence type="ECO:0000256" key="2">
    <source>
        <dbReference type="SAM" id="Coils"/>
    </source>
</evidence>
<dbReference type="SUPFAM" id="SSF52540">
    <property type="entry name" value="P-loop containing nucleoside triphosphate hydrolases"/>
    <property type="match status" value="1"/>
</dbReference>
<dbReference type="PANTHER" id="PTHR10039">
    <property type="entry name" value="AMELOGENIN"/>
    <property type="match status" value="1"/>
</dbReference>
<dbReference type="Gene3D" id="3.40.50.300">
    <property type="entry name" value="P-loop containing nucleotide triphosphate hydrolases"/>
    <property type="match status" value="1"/>
</dbReference>
<organism evidence="4 5">
    <name type="scientific">Marasmius crinis-equi</name>
    <dbReference type="NCBI Taxonomy" id="585013"/>
    <lineage>
        <taxon>Eukaryota</taxon>
        <taxon>Fungi</taxon>
        <taxon>Dikarya</taxon>
        <taxon>Basidiomycota</taxon>
        <taxon>Agaricomycotina</taxon>
        <taxon>Agaricomycetes</taxon>
        <taxon>Agaricomycetidae</taxon>
        <taxon>Agaricales</taxon>
        <taxon>Marasmiineae</taxon>
        <taxon>Marasmiaceae</taxon>
        <taxon>Marasmius</taxon>
    </lineage>
</organism>